<dbReference type="InterPro" id="IPR052037">
    <property type="entry name" value="LPS_export_LptA"/>
</dbReference>
<accession>A0AAU7JG47</accession>
<dbReference type="GO" id="GO:0009279">
    <property type="term" value="C:cell outer membrane"/>
    <property type="evidence" value="ECO:0007669"/>
    <property type="project" value="TreeGrafter"/>
</dbReference>
<dbReference type="PANTHER" id="PTHR36504">
    <property type="entry name" value="LIPOPOLYSACCHARIDE EXPORT SYSTEM PROTEIN LPTA"/>
    <property type="match status" value="1"/>
</dbReference>
<sequence>MNPVTLHRSLGPALALAMAVALAAGPSAAWAQQPKKSAGLPGFGTNSKEPIKIDADRLEVFNKEQRAVYTGNVVAIQGDTTIKCPTMIVYFERQNRNGAAGAAATAGAGAQPAAAPANAEGEQEGGTSLKRVEAKGGVTVISKDQIATGNEGVFDRGSNRIILTGNVALSQGENVTKGDKLVYNTESGVAVVEGGRVKGFFVPGSDEPGDVKKKPAAKPKS</sequence>
<dbReference type="PANTHER" id="PTHR36504:SF1">
    <property type="entry name" value="LIPOPOLYSACCHARIDE EXPORT SYSTEM PROTEIN LPTA"/>
    <property type="match status" value="1"/>
</dbReference>
<proteinExistence type="predicted"/>
<name>A0AAU7JG47_9HYPH</name>
<protein>
    <submittedName>
        <fullName evidence="5">LptA/OstA family protein</fullName>
    </submittedName>
</protein>
<dbReference type="GO" id="GO:0030288">
    <property type="term" value="C:outer membrane-bounded periplasmic space"/>
    <property type="evidence" value="ECO:0007669"/>
    <property type="project" value="TreeGrafter"/>
</dbReference>
<organism evidence="5">
    <name type="scientific">Alsobacter sp. KACC 23698</name>
    <dbReference type="NCBI Taxonomy" id="3149229"/>
    <lineage>
        <taxon>Bacteria</taxon>
        <taxon>Pseudomonadati</taxon>
        <taxon>Pseudomonadota</taxon>
        <taxon>Alphaproteobacteria</taxon>
        <taxon>Hyphomicrobiales</taxon>
        <taxon>Alsobacteraceae</taxon>
        <taxon>Alsobacter</taxon>
    </lineage>
</organism>
<evidence type="ECO:0000256" key="3">
    <source>
        <dbReference type="SAM" id="SignalP"/>
    </source>
</evidence>
<evidence type="ECO:0000313" key="5">
    <source>
        <dbReference type="EMBL" id="XBO39160.1"/>
    </source>
</evidence>
<evidence type="ECO:0000256" key="2">
    <source>
        <dbReference type="SAM" id="MobiDB-lite"/>
    </source>
</evidence>
<dbReference type="Pfam" id="PF03968">
    <property type="entry name" value="LptD_N"/>
    <property type="match status" value="1"/>
</dbReference>
<evidence type="ECO:0000259" key="4">
    <source>
        <dbReference type="Pfam" id="PF03968"/>
    </source>
</evidence>
<keyword evidence="1 3" id="KW-0732">Signal</keyword>
<feature type="domain" description="Organic solvent tolerance-like N-terminal" evidence="4">
    <location>
        <begin position="52"/>
        <end position="188"/>
    </location>
</feature>
<gene>
    <name evidence="5" type="ORF">ABEG18_26385</name>
</gene>
<dbReference type="RefSeq" id="WP_406855999.1">
    <property type="nucleotide sequence ID" value="NZ_CP157484.1"/>
</dbReference>
<feature type="chain" id="PRO_5043324739" evidence="3">
    <location>
        <begin position="24"/>
        <end position="221"/>
    </location>
</feature>
<feature type="signal peptide" evidence="3">
    <location>
        <begin position="1"/>
        <end position="23"/>
    </location>
</feature>
<feature type="region of interest" description="Disordered" evidence="2">
    <location>
        <begin position="202"/>
        <end position="221"/>
    </location>
</feature>
<dbReference type="GO" id="GO:0017089">
    <property type="term" value="F:glycolipid transfer activity"/>
    <property type="evidence" value="ECO:0007669"/>
    <property type="project" value="TreeGrafter"/>
</dbReference>
<dbReference type="GO" id="GO:0015920">
    <property type="term" value="P:lipopolysaccharide transport"/>
    <property type="evidence" value="ECO:0007669"/>
    <property type="project" value="TreeGrafter"/>
</dbReference>
<reference evidence="5" key="1">
    <citation type="submission" date="2024-05" db="EMBL/GenBank/DDBJ databases">
        <authorList>
            <person name="Kim S."/>
            <person name="Heo J."/>
            <person name="Choi H."/>
            <person name="Choi Y."/>
            <person name="Kwon S.-W."/>
            <person name="Kim Y."/>
        </authorList>
    </citation>
    <scope>NUCLEOTIDE SEQUENCE</scope>
    <source>
        <strain evidence="5">KACC 23698</strain>
    </source>
</reference>
<dbReference type="EMBL" id="CP157484">
    <property type="protein sequence ID" value="XBO39160.1"/>
    <property type="molecule type" value="Genomic_DNA"/>
</dbReference>
<dbReference type="InterPro" id="IPR005653">
    <property type="entry name" value="OstA-like_N"/>
</dbReference>
<evidence type="ECO:0000256" key="1">
    <source>
        <dbReference type="ARBA" id="ARBA00022729"/>
    </source>
</evidence>
<dbReference type="AlphaFoldDB" id="A0AAU7JG47"/>
<dbReference type="Gene3D" id="2.60.450.10">
    <property type="entry name" value="Lipopolysaccharide (LPS) transport protein A like domain"/>
    <property type="match status" value="1"/>
</dbReference>